<comment type="caution">
    <text evidence="1">The sequence shown here is derived from an EMBL/GenBank/DDBJ whole genome shotgun (WGS) entry which is preliminary data.</text>
</comment>
<organism evidence="1 2">
    <name type="scientific">Russula earlei</name>
    <dbReference type="NCBI Taxonomy" id="71964"/>
    <lineage>
        <taxon>Eukaryota</taxon>
        <taxon>Fungi</taxon>
        <taxon>Dikarya</taxon>
        <taxon>Basidiomycota</taxon>
        <taxon>Agaricomycotina</taxon>
        <taxon>Agaricomycetes</taxon>
        <taxon>Russulales</taxon>
        <taxon>Russulaceae</taxon>
        <taxon>Russula</taxon>
    </lineage>
</organism>
<keyword evidence="2" id="KW-1185">Reference proteome</keyword>
<sequence length="103" mass="11246">MSYHPIIESPLNDFIAASATAGSSLARAVVALFNLILAFGHFWFDKVVQFALTCVQLGLDLFRGVAGFVVANLFILVILGGGYYWWSTRPGGGINKRAIKLRK</sequence>
<name>A0ACC0UNE4_9AGAM</name>
<reference evidence="1" key="1">
    <citation type="submission" date="2021-03" db="EMBL/GenBank/DDBJ databases">
        <title>Evolutionary priming and transition to the ectomycorrhizal habit in an iconic lineage of mushroom-forming fungi: is preadaptation a requirement?</title>
        <authorList>
            <consortium name="DOE Joint Genome Institute"/>
            <person name="Looney B.P."/>
            <person name="Miyauchi S."/>
            <person name="Morin E."/>
            <person name="Drula E."/>
            <person name="Courty P.E."/>
            <person name="Chicoki N."/>
            <person name="Fauchery L."/>
            <person name="Kohler A."/>
            <person name="Kuo A."/>
            <person name="LaButti K."/>
            <person name="Pangilinan J."/>
            <person name="Lipzen A."/>
            <person name="Riley R."/>
            <person name="Andreopoulos W."/>
            <person name="He G."/>
            <person name="Johnson J."/>
            <person name="Barry K.W."/>
            <person name="Grigoriev I.V."/>
            <person name="Nagy L."/>
            <person name="Hibbett D."/>
            <person name="Henrissat B."/>
            <person name="Matheny P.B."/>
            <person name="Labbe J."/>
            <person name="Martin A.F."/>
        </authorList>
    </citation>
    <scope>NUCLEOTIDE SEQUENCE</scope>
    <source>
        <strain evidence="1">BPL698</strain>
    </source>
</reference>
<dbReference type="EMBL" id="JAGFNK010000010">
    <property type="protein sequence ID" value="KAI9512357.1"/>
    <property type="molecule type" value="Genomic_DNA"/>
</dbReference>
<evidence type="ECO:0000313" key="2">
    <source>
        <dbReference type="Proteomes" id="UP001207468"/>
    </source>
</evidence>
<gene>
    <name evidence="1" type="ORF">F5148DRAFT_973764</name>
</gene>
<protein>
    <submittedName>
        <fullName evidence="1">Uncharacterized protein</fullName>
    </submittedName>
</protein>
<dbReference type="Proteomes" id="UP001207468">
    <property type="component" value="Unassembled WGS sequence"/>
</dbReference>
<proteinExistence type="predicted"/>
<accession>A0ACC0UNE4</accession>
<evidence type="ECO:0000313" key="1">
    <source>
        <dbReference type="EMBL" id="KAI9512357.1"/>
    </source>
</evidence>